<sequence length="185" mass="21475">MAEEGKKSTDLGVGSRVTHPQFGEGVITGVKQSTYWIHFQERGRVEISKAYSNLEVIERIDADDEMVHVSELEKTLIRVLRRWSDMQENVQLGDKWIGGKMLLQPANPDMQAKEIPIETFFHKIVMVRDRLRVLEQNINSHATMTDEEKVHLQQYITRIYGSLTSFNILFKFKDDYFVGDKKSID</sequence>
<dbReference type="EMBL" id="QZJZ01000002">
    <property type="protein sequence ID" value="RJP62299.1"/>
    <property type="molecule type" value="Genomic_DNA"/>
</dbReference>
<reference evidence="1 2" key="1">
    <citation type="journal article" date="2017" name="ISME J.">
        <title>Energy and carbon metabolisms in a deep terrestrial subsurface fluid microbial community.</title>
        <authorList>
            <person name="Momper L."/>
            <person name="Jungbluth S.P."/>
            <person name="Lee M.D."/>
            <person name="Amend J.P."/>
        </authorList>
    </citation>
    <scope>NUCLEOTIDE SEQUENCE [LARGE SCALE GENOMIC DNA]</scope>
    <source>
        <strain evidence="1">SURF_26</strain>
    </source>
</reference>
<dbReference type="Proteomes" id="UP000266426">
    <property type="component" value="Unassembled WGS sequence"/>
</dbReference>
<evidence type="ECO:0000313" key="1">
    <source>
        <dbReference type="EMBL" id="RJP62299.1"/>
    </source>
</evidence>
<protein>
    <submittedName>
        <fullName evidence="1">Uncharacterized protein</fullName>
    </submittedName>
</protein>
<comment type="caution">
    <text evidence="1">The sequence shown here is derived from an EMBL/GenBank/DDBJ whole genome shotgun (WGS) entry which is preliminary data.</text>
</comment>
<gene>
    <name evidence="1" type="ORF">C4541_00085</name>
</gene>
<accession>A0A3A4RK52</accession>
<organism evidence="1 2">
    <name type="scientific">Candidatus Auribacter fodinae</name>
    <dbReference type="NCBI Taxonomy" id="2093366"/>
    <lineage>
        <taxon>Bacteria</taxon>
        <taxon>Pseudomonadati</taxon>
        <taxon>Candidatus Auribacterota</taxon>
        <taxon>Candidatus Auribacteria</taxon>
        <taxon>Candidatus Auribacterales</taxon>
        <taxon>Candidatus Auribacteraceae</taxon>
        <taxon>Candidatus Auribacter</taxon>
    </lineage>
</organism>
<name>A0A3A4RK52_9BACT</name>
<evidence type="ECO:0000313" key="2">
    <source>
        <dbReference type="Proteomes" id="UP000266426"/>
    </source>
</evidence>
<proteinExistence type="predicted"/>
<dbReference type="AlphaFoldDB" id="A0A3A4RK52"/>